<dbReference type="Pfam" id="PF02734">
    <property type="entry name" value="Dak2"/>
    <property type="match status" value="1"/>
</dbReference>
<proteinExistence type="predicted"/>
<protein>
    <submittedName>
        <fullName evidence="4">DAK2 domain-containing protein</fullName>
    </submittedName>
</protein>
<dbReference type="InterPro" id="IPR004007">
    <property type="entry name" value="DhaL_dom"/>
</dbReference>
<sequence>MAIRSDAASDAAFTEGFTDGWIRRYAASAAATEAELSALDQQVGDGDFGANLVAGLQAAVRLLGELDGPGAASAAGPLDAAAAAFLDEVGGTSGPLFGLLFQEMAVAVGSAGDGMYVGALAVGIGNGLSAIQRVGEAAVGDKTLVDALVPACTALASYPSTADPVEALSHAARAAWEGVANTTRLTARSGRASYVGDRAAGVPDPGAVGIGLLFSSAEATVTTLAPLLGGPEPESVPA</sequence>
<dbReference type="RefSeq" id="WP_386429410.1">
    <property type="nucleotide sequence ID" value="NZ_JBHSBB010000010.1"/>
</dbReference>
<dbReference type="InterPro" id="IPR036117">
    <property type="entry name" value="DhaL_dom_sf"/>
</dbReference>
<evidence type="ECO:0000256" key="1">
    <source>
        <dbReference type="ARBA" id="ARBA00022679"/>
    </source>
</evidence>
<dbReference type="Gene3D" id="1.25.40.340">
    <property type="match status" value="1"/>
</dbReference>
<gene>
    <name evidence="4" type="ORF">ACFO3J_13230</name>
</gene>
<evidence type="ECO:0000256" key="2">
    <source>
        <dbReference type="ARBA" id="ARBA00022777"/>
    </source>
</evidence>
<dbReference type="InterPro" id="IPR050861">
    <property type="entry name" value="Dihydroxyacetone_Kinase"/>
</dbReference>
<keyword evidence="5" id="KW-1185">Reference proteome</keyword>
<reference evidence="5" key="1">
    <citation type="journal article" date="2019" name="Int. J. Syst. Evol. Microbiol.">
        <title>The Global Catalogue of Microorganisms (GCM) 10K type strain sequencing project: providing services to taxonomists for standard genome sequencing and annotation.</title>
        <authorList>
            <consortium name="The Broad Institute Genomics Platform"/>
            <consortium name="The Broad Institute Genome Sequencing Center for Infectious Disease"/>
            <person name="Wu L."/>
            <person name="Ma J."/>
        </authorList>
    </citation>
    <scope>NUCLEOTIDE SEQUENCE [LARGE SCALE GENOMIC DNA]</scope>
    <source>
        <strain evidence="5">CGMCC 4.7237</strain>
    </source>
</reference>
<evidence type="ECO:0000259" key="3">
    <source>
        <dbReference type="PROSITE" id="PS51480"/>
    </source>
</evidence>
<name>A0ABV8HNK8_9ACTN</name>
<dbReference type="EMBL" id="JBHSBB010000010">
    <property type="protein sequence ID" value="MFC4032441.1"/>
    <property type="molecule type" value="Genomic_DNA"/>
</dbReference>
<accession>A0ABV8HNK8</accession>
<dbReference type="PROSITE" id="PS51480">
    <property type="entry name" value="DHAL"/>
    <property type="match status" value="1"/>
</dbReference>
<keyword evidence="1" id="KW-0808">Transferase</keyword>
<organism evidence="4 5">
    <name type="scientific">Streptomyces polygonati</name>
    <dbReference type="NCBI Taxonomy" id="1617087"/>
    <lineage>
        <taxon>Bacteria</taxon>
        <taxon>Bacillati</taxon>
        <taxon>Actinomycetota</taxon>
        <taxon>Actinomycetes</taxon>
        <taxon>Kitasatosporales</taxon>
        <taxon>Streptomycetaceae</taxon>
        <taxon>Streptomyces</taxon>
    </lineage>
</organism>
<dbReference type="PANTHER" id="PTHR28629">
    <property type="entry name" value="TRIOKINASE/FMN CYCLASE"/>
    <property type="match status" value="1"/>
</dbReference>
<dbReference type="Proteomes" id="UP001595765">
    <property type="component" value="Unassembled WGS sequence"/>
</dbReference>
<comment type="caution">
    <text evidence="4">The sequence shown here is derived from an EMBL/GenBank/DDBJ whole genome shotgun (WGS) entry which is preliminary data.</text>
</comment>
<evidence type="ECO:0000313" key="4">
    <source>
        <dbReference type="EMBL" id="MFC4032441.1"/>
    </source>
</evidence>
<keyword evidence="2" id="KW-0418">Kinase</keyword>
<feature type="domain" description="DhaL" evidence="3">
    <location>
        <begin position="16"/>
        <end position="219"/>
    </location>
</feature>
<evidence type="ECO:0000313" key="5">
    <source>
        <dbReference type="Proteomes" id="UP001595765"/>
    </source>
</evidence>
<dbReference type="PANTHER" id="PTHR28629:SF4">
    <property type="entry name" value="TRIOKINASE_FMN CYCLASE"/>
    <property type="match status" value="1"/>
</dbReference>
<dbReference type="SUPFAM" id="SSF101473">
    <property type="entry name" value="DhaL-like"/>
    <property type="match status" value="1"/>
</dbReference>
<dbReference type="SMART" id="SM01120">
    <property type="entry name" value="Dak2"/>
    <property type="match status" value="1"/>
</dbReference>